<dbReference type="InterPro" id="IPR008927">
    <property type="entry name" value="6-PGluconate_DH-like_C_sf"/>
</dbReference>
<sequence length="105" mass="11733">PHLLASILTQVSGGDELGELRMKLSAGGFRDCTRVAGGLPSMWREIIYGNRHNVIEGLTQIESEIEHVKAILSQDDEGQALESYLERSREIRNKLPYLTGQIKNN</sequence>
<evidence type="ECO:0000313" key="2">
    <source>
        <dbReference type="EMBL" id="ETJ33220.1"/>
    </source>
</evidence>
<dbReference type="EMBL" id="AZMM01012327">
    <property type="protein sequence ID" value="ETJ33220.1"/>
    <property type="molecule type" value="Genomic_DNA"/>
</dbReference>
<feature type="domain" description="Prephenate dehydrogenase dimerization" evidence="1">
    <location>
        <begin position="1"/>
        <end position="79"/>
    </location>
</feature>
<dbReference type="Pfam" id="PF20463">
    <property type="entry name" value="PDH_C"/>
    <property type="match status" value="1"/>
</dbReference>
<proteinExistence type="predicted"/>
<gene>
    <name evidence="2" type="ORF">Q604_UNBC12327G0001</name>
</gene>
<feature type="non-terminal residue" evidence="2">
    <location>
        <position position="1"/>
    </location>
</feature>
<dbReference type="InterPro" id="IPR046825">
    <property type="entry name" value="PDH_C"/>
</dbReference>
<reference evidence="2" key="1">
    <citation type="submission" date="2013-12" db="EMBL/GenBank/DDBJ databases">
        <title>A Varibaculum cambriense genome reconstructed from a premature infant gut community with otherwise low bacterial novelty that shifts toward anaerobic metabolism during the third week of life.</title>
        <authorList>
            <person name="Brown C.T."/>
            <person name="Sharon I."/>
            <person name="Thomas B.C."/>
            <person name="Castelle C.J."/>
            <person name="Morowitz M.J."/>
            <person name="Banfield J.F."/>
        </authorList>
    </citation>
    <scope>NUCLEOTIDE SEQUENCE</scope>
</reference>
<dbReference type="Gene3D" id="1.10.3660.10">
    <property type="entry name" value="6-phosphogluconate dehydrogenase C-terminal like domain"/>
    <property type="match status" value="1"/>
</dbReference>
<comment type="caution">
    <text evidence="2">The sequence shown here is derived from an EMBL/GenBank/DDBJ whole genome shotgun (WGS) entry which is preliminary data.</text>
</comment>
<dbReference type="AlphaFoldDB" id="W1XUS6"/>
<organism evidence="2">
    <name type="scientific">human gut metagenome</name>
    <dbReference type="NCBI Taxonomy" id="408170"/>
    <lineage>
        <taxon>unclassified sequences</taxon>
        <taxon>metagenomes</taxon>
        <taxon>organismal metagenomes</taxon>
    </lineage>
</organism>
<name>W1XUS6_9ZZZZ</name>
<protein>
    <submittedName>
        <fullName evidence="2">Prephenate dehydrogenase</fullName>
    </submittedName>
</protein>
<dbReference type="SUPFAM" id="SSF48179">
    <property type="entry name" value="6-phosphogluconate dehydrogenase C-terminal domain-like"/>
    <property type="match status" value="1"/>
</dbReference>
<evidence type="ECO:0000259" key="1">
    <source>
        <dbReference type="Pfam" id="PF20463"/>
    </source>
</evidence>
<accession>W1XUS6</accession>